<keyword evidence="2" id="KW-0378">Hydrolase</keyword>
<dbReference type="InterPro" id="IPR035901">
    <property type="entry name" value="GIY-YIG_endonuc_sf"/>
</dbReference>
<dbReference type="Gene3D" id="3.40.1440.10">
    <property type="entry name" value="GIY-YIG endonuclease"/>
    <property type="match status" value="1"/>
</dbReference>
<keyword evidence="3" id="KW-1185">Reference proteome</keyword>
<keyword evidence="2" id="KW-0255">Endonuclease</keyword>
<keyword evidence="2" id="KW-0540">Nuclease</keyword>
<dbReference type="InterPro" id="IPR000305">
    <property type="entry name" value="GIY-YIG_endonuc"/>
</dbReference>
<evidence type="ECO:0000259" key="1">
    <source>
        <dbReference type="PROSITE" id="PS50164"/>
    </source>
</evidence>
<protein>
    <submittedName>
        <fullName evidence="2">Putative GIY-YIG superfamily endonuclease</fullName>
    </submittedName>
</protein>
<accession>A0A840UPA4</accession>
<dbReference type="PROSITE" id="PS50164">
    <property type="entry name" value="GIY_YIG"/>
    <property type="match status" value="1"/>
</dbReference>
<evidence type="ECO:0000313" key="2">
    <source>
        <dbReference type="EMBL" id="MBB5348087.1"/>
    </source>
</evidence>
<organism evidence="2 3">
    <name type="scientific">Desulfoprunum benzoelyticum</name>
    <dbReference type="NCBI Taxonomy" id="1506996"/>
    <lineage>
        <taxon>Bacteria</taxon>
        <taxon>Pseudomonadati</taxon>
        <taxon>Thermodesulfobacteriota</taxon>
        <taxon>Desulfobulbia</taxon>
        <taxon>Desulfobulbales</taxon>
        <taxon>Desulfobulbaceae</taxon>
        <taxon>Desulfoprunum</taxon>
    </lineage>
</organism>
<dbReference type="AlphaFoldDB" id="A0A840UPA4"/>
<dbReference type="GO" id="GO:0004519">
    <property type="term" value="F:endonuclease activity"/>
    <property type="evidence" value="ECO:0007669"/>
    <property type="project" value="UniProtKB-KW"/>
</dbReference>
<reference evidence="2 3" key="1">
    <citation type="submission" date="2020-08" db="EMBL/GenBank/DDBJ databases">
        <title>Genomic Encyclopedia of Type Strains, Phase IV (KMG-IV): sequencing the most valuable type-strain genomes for metagenomic binning, comparative biology and taxonomic classification.</title>
        <authorList>
            <person name="Goeker M."/>
        </authorList>
    </citation>
    <scope>NUCLEOTIDE SEQUENCE [LARGE SCALE GENOMIC DNA]</scope>
    <source>
        <strain evidence="2 3">DSM 28570</strain>
    </source>
</reference>
<dbReference type="SUPFAM" id="SSF82771">
    <property type="entry name" value="GIY-YIG endonuclease"/>
    <property type="match status" value="1"/>
</dbReference>
<name>A0A840UPA4_9BACT</name>
<evidence type="ECO:0000313" key="3">
    <source>
        <dbReference type="Proteomes" id="UP000539642"/>
    </source>
</evidence>
<comment type="caution">
    <text evidence="2">The sequence shown here is derived from an EMBL/GenBank/DDBJ whole genome shotgun (WGS) entry which is preliminary data.</text>
</comment>
<proteinExistence type="predicted"/>
<dbReference type="Proteomes" id="UP000539642">
    <property type="component" value="Unassembled WGS sequence"/>
</dbReference>
<sequence>MKLVPGFTEKYNVNKLVYFEETQDIVAAVEREKEIKKWRREKKDALVAGSNPEWKDLSEGW</sequence>
<gene>
    <name evidence="2" type="ORF">HNQ81_001818</name>
</gene>
<dbReference type="EMBL" id="JACHEO010000008">
    <property type="protein sequence ID" value="MBB5348087.1"/>
    <property type="molecule type" value="Genomic_DNA"/>
</dbReference>
<feature type="domain" description="GIY-YIG" evidence="1">
    <location>
        <begin position="1"/>
        <end position="45"/>
    </location>
</feature>